<proteinExistence type="predicted"/>
<protein>
    <submittedName>
        <fullName evidence="2">Pepsin-I3 domain-containing protein</fullName>
    </submittedName>
</protein>
<evidence type="ECO:0000313" key="1">
    <source>
        <dbReference type="Proteomes" id="UP000035642"/>
    </source>
</evidence>
<dbReference type="Proteomes" id="UP000035642">
    <property type="component" value="Unassembled WGS sequence"/>
</dbReference>
<sequence length="286" mass="32737">MEKANEARVNLTAKHPRMFLLFASDRQVLLGVSGDDQINGGQNVQPGLHNEGPSPDVNDLHGIQYARSALQQQSPQYQPIGLYPNYIQNSQSTYEPSTNMNSQNQYNPSFPYGTTQNRPAYGAQEHQMRQNQYPYGIQGQTYPYNQRVNNVGRQYDPQTNQNQTEMFQPGMYGNQPNMYGQNENGYITENGQQRQATQQDLEKVDLFKKYINEFMTQMGDWYNTMLKTIPFNQGPSFPNFANMPRVPQAPCLCSPENCGSMQQNSVYDAPYQYNEQRNAYQQNGTP</sequence>
<keyword evidence="1" id="KW-1185">Reference proteome</keyword>
<organism evidence="1 2">
    <name type="scientific">Angiostrongylus cantonensis</name>
    <name type="common">Rat lungworm</name>
    <dbReference type="NCBI Taxonomy" id="6313"/>
    <lineage>
        <taxon>Eukaryota</taxon>
        <taxon>Metazoa</taxon>
        <taxon>Ecdysozoa</taxon>
        <taxon>Nematoda</taxon>
        <taxon>Chromadorea</taxon>
        <taxon>Rhabditida</taxon>
        <taxon>Rhabditina</taxon>
        <taxon>Rhabditomorpha</taxon>
        <taxon>Strongyloidea</taxon>
        <taxon>Metastrongylidae</taxon>
        <taxon>Angiostrongylus</taxon>
    </lineage>
</organism>
<name>A0A158PC36_ANGCA</name>
<accession>A0A158PC36</accession>
<evidence type="ECO:0000313" key="2">
    <source>
        <dbReference type="WBParaSite" id="ACAC_0001183801-mRNA-1"/>
    </source>
</evidence>
<dbReference type="WBParaSite" id="ACAC_0001183801-mRNA-1">
    <property type="protein sequence ID" value="ACAC_0001183801-mRNA-1"/>
    <property type="gene ID" value="ACAC_0001183801"/>
</dbReference>
<dbReference type="AlphaFoldDB" id="A0A158PC36"/>
<reference evidence="1" key="1">
    <citation type="submission" date="2012-09" db="EMBL/GenBank/DDBJ databases">
        <authorList>
            <person name="Martin A.A."/>
        </authorList>
    </citation>
    <scope>NUCLEOTIDE SEQUENCE</scope>
</reference>
<reference evidence="2" key="2">
    <citation type="submission" date="2016-04" db="UniProtKB">
        <authorList>
            <consortium name="WormBaseParasite"/>
        </authorList>
    </citation>
    <scope>IDENTIFICATION</scope>
</reference>